<dbReference type="Proteomes" id="UP000242700">
    <property type="component" value="Unassembled WGS sequence"/>
</dbReference>
<dbReference type="GO" id="GO:0008654">
    <property type="term" value="P:phospholipid biosynthetic process"/>
    <property type="evidence" value="ECO:0007669"/>
    <property type="project" value="InterPro"/>
</dbReference>
<dbReference type="GO" id="GO:0016780">
    <property type="term" value="F:phosphotransferase activity, for other substituted phosphate groups"/>
    <property type="evidence" value="ECO:0007669"/>
    <property type="project" value="InterPro"/>
</dbReference>
<dbReference type="Pfam" id="PF01066">
    <property type="entry name" value="CDP-OH_P_transf"/>
    <property type="match status" value="1"/>
</dbReference>
<evidence type="ECO:0000256" key="1">
    <source>
        <dbReference type="SAM" id="Phobius"/>
    </source>
</evidence>
<reference evidence="3" key="1">
    <citation type="submission" date="2016-10" db="EMBL/GenBank/DDBJ databases">
        <authorList>
            <person name="Varghese N."/>
            <person name="Submissions S."/>
        </authorList>
    </citation>
    <scope>NUCLEOTIDE SEQUENCE [LARGE SCALE GENOMIC DNA]</scope>
    <source>
        <strain evidence="3">CGMCC 1.8911</strain>
    </source>
</reference>
<dbReference type="OrthoDB" id="1034332at2"/>
<dbReference type="RefSeq" id="WP_092596516.1">
    <property type="nucleotide sequence ID" value="NZ_FNFI01000004.1"/>
</dbReference>
<evidence type="ECO:0000313" key="2">
    <source>
        <dbReference type="EMBL" id="SDK04383.1"/>
    </source>
</evidence>
<keyword evidence="1" id="KW-0472">Membrane</keyword>
<proteinExistence type="predicted"/>
<dbReference type="Gene3D" id="1.20.120.1760">
    <property type="match status" value="1"/>
</dbReference>
<dbReference type="InterPro" id="IPR000462">
    <property type="entry name" value="CDP-OH_P_trans"/>
</dbReference>
<name>A0A1G8YNP2_9STAP</name>
<keyword evidence="2" id="KW-0808">Transferase</keyword>
<dbReference type="InterPro" id="IPR043130">
    <property type="entry name" value="CDP-OH_PTrfase_TM_dom"/>
</dbReference>
<feature type="transmembrane region" description="Helical" evidence="1">
    <location>
        <begin position="32"/>
        <end position="49"/>
    </location>
</feature>
<protein>
    <submittedName>
        <fullName evidence="2">CDP-diacylglycerol--glycerol-3-phosphate 3-phosphatidyltransferase</fullName>
    </submittedName>
</protein>
<keyword evidence="1" id="KW-1133">Transmembrane helix</keyword>
<feature type="transmembrane region" description="Helical" evidence="1">
    <location>
        <begin position="176"/>
        <end position="194"/>
    </location>
</feature>
<evidence type="ECO:0000313" key="3">
    <source>
        <dbReference type="Proteomes" id="UP000242700"/>
    </source>
</evidence>
<dbReference type="AlphaFoldDB" id="A0A1G8YNP2"/>
<feature type="transmembrane region" description="Helical" evidence="1">
    <location>
        <begin position="154"/>
        <end position="170"/>
    </location>
</feature>
<organism evidence="2 3">
    <name type="scientific">Jeotgalicoccus aerolatus</name>
    <dbReference type="NCBI Taxonomy" id="709510"/>
    <lineage>
        <taxon>Bacteria</taxon>
        <taxon>Bacillati</taxon>
        <taxon>Bacillota</taxon>
        <taxon>Bacilli</taxon>
        <taxon>Bacillales</taxon>
        <taxon>Staphylococcaceae</taxon>
        <taxon>Jeotgalicoccus</taxon>
    </lineage>
</organism>
<gene>
    <name evidence="2" type="ORF">SAMN05216187_104162</name>
</gene>
<keyword evidence="1" id="KW-0812">Transmembrane</keyword>
<accession>A0A1G8YNP2</accession>
<sequence>MISIYELKPKFQQLLMPIVNFLHNKKVTPNQVTISACLLSILTGVLFYFNTESAWIYVVIPVFMFIRMAMNAIDGVLAKRFNLQSRLGKFLNELTDVISDTVLFIPFILLVQTFPVSVVIFIALSIISEMAGVISESVSGDRRYDGPMGKSDRAFLIGVIAILLLFSIPLQPYLHFIFLAASLLICLNIYKRVINGMEVKR</sequence>
<dbReference type="EMBL" id="FNFI01000004">
    <property type="protein sequence ID" value="SDK04383.1"/>
    <property type="molecule type" value="Genomic_DNA"/>
</dbReference>
<feature type="transmembrane region" description="Helical" evidence="1">
    <location>
        <begin position="55"/>
        <end position="78"/>
    </location>
</feature>
<dbReference type="GO" id="GO:0016020">
    <property type="term" value="C:membrane"/>
    <property type="evidence" value="ECO:0007669"/>
    <property type="project" value="InterPro"/>
</dbReference>
<dbReference type="STRING" id="586411.SAMN05216187_104162"/>